<gene>
    <name evidence="2" type="ORF">ANCDUO_05730</name>
</gene>
<evidence type="ECO:0000313" key="3">
    <source>
        <dbReference type="Proteomes" id="UP000054047"/>
    </source>
</evidence>
<dbReference type="InterPro" id="IPR009057">
    <property type="entry name" value="Homeodomain-like_sf"/>
</dbReference>
<evidence type="ECO:0008006" key="4">
    <source>
        <dbReference type="Google" id="ProtNLM"/>
    </source>
</evidence>
<protein>
    <recommendedName>
        <fullName evidence="4">Paired domain-containing protein</fullName>
    </recommendedName>
</protein>
<sequence length="97" mass="10862">MAKVCPCRDAIARFPEGGMKNSAILSKLGIPLGIVGKIVKQWKGEGYVQPKLRSGRKRTVSILRVRTIIKKRIDRKHHLSLSQMAKQLNISGESVQR</sequence>
<reference evidence="2 3" key="1">
    <citation type="submission" date="2013-12" db="EMBL/GenBank/DDBJ databases">
        <title>Draft genome of the parsitic nematode Ancylostoma duodenale.</title>
        <authorList>
            <person name="Mitreva M."/>
        </authorList>
    </citation>
    <scope>NUCLEOTIDE SEQUENCE [LARGE SCALE GENOMIC DNA]</scope>
    <source>
        <strain evidence="2 3">Zhejiang</strain>
    </source>
</reference>
<comment type="subcellular location">
    <subcellularLocation>
        <location evidence="1">Nucleus</location>
    </subcellularLocation>
</comment>
<accession>A0A0C2GY11</accession>
<dbReference type="SUPFAM" id="SSF46689">
    <property type="entry name" value="Homeodomain-like"/>
    <property type="match status" value="1"/>
</dbReference>
<proteinExistence type="predicted"/>
<dbReference type="AlphaFoldDB" id="A0A0C2GY11"/>
<dbReference type="PANTHER" id="PTHR46068">
    <property type="entry name" value="PROTEIN CBG27172"/>
    <property type="match status" value="1"/>
</dbReference>
<dbReference type="EMBL" id="KN728333">
    <property type="protein sequence ID" value="KIH63964.1"/>
    <property type="molecule type" value="Genomic_DNA"/>
</dbReference>
<organism evidence="2 3">
    <name type="scientific">Ancylostoma duodenale</name>
    <dbReference type="NCBI Taxonomy" id="51022"/>
    <lineage>
        <taxon>Eukaryota</taxon>
        <taxon>Metazoa</taxon>
        <taxon>Ecdysozoa</taxon>
        <taxon>Nematoda</taxon>
        <taxon>Chromadorea</taxon>
        <taxon>Rhabditida</taxon>
        <taxon>Rhabditina</taxon>
        <taxon>Rhabditomorpha</taxon>
        <taxon>Strongyloidea</taxon>
        <taxon>Ancylostomatidae</taxon>
        <taxon>Ancylostomatinae</taxon>
        <taxon>Ancylostoma</taxon>
    </lineage>
</organism>
<evidence type="ECO:0000256" key="1">
    <source>
        <dbReference type="ARBA" id="ARBA00004123"/>
    </source>
</evidence>
<dbReference type="Proteomes" id="UP000054047">
    <property type="component" value="Unassembled WGS sequence"/>
</dbReference>
<evidence type="ECO:0000313" key="2">
    <source>
        <dbReference type="EMBL" id="KIH63964.1"/>
    </source>
</evidence>
<dbReference type="OrthoDB" id="10536106at2759"/>
<keyword evidence="3" id="KW-1185">Reference proteome</keyword>
<dbReference type="PANTHER" id="PTHR46068:SF1">
    <property type="entry name" value="TRANSPOSASE IS30-LIKE HTH DOMAIN-CONTAINING PROTEIN"/>
    <property type="match status" value="1"/>
</dbReference>
<dbReference type="GO" id="GO:0005634">
    <property type="term" value="C:nucleus"/>
    <property type="evidence" value="ECO:0007669"/>
    <property type="project" value="UniProtKB-SubCell"/>
</dbReference>
<name>A0A0C2GY11_9BILA</name>